<sequence>MNPKLLWIVGGVVIVGVGIWFVVRTNRSEAENPPKDDIATEQDASPSTNSTPTSSNNAQPTNTAKSTTTYLPSQTPWAQGPSDQTIPSSNGGTIPQQTPWSQGPSD</sequence>
<keyword evidence="2" id="KW-0472">Membrane</keyword>
<dbReference type="EMBL" id="METD01000001">
    <property type="protein sequence ID" value="OGB73745.1"/>
    <property type="molecule type" value="Genomic_DNA"/>
</dbReference>
<gene>
    <name evidence="3" type="ORF">A3K51_02840</name>
</gene>
<dbReference type="Proteomes" id="UP000178085">
    <property type="component" value="Unassembled WGS sequence"/>
</dbReference>
<evidence type="ECO:0000256" key="1">
    <source>
        <dbReference type="SAM" id="MobiDB-lite"/>
    </source>
</evidence>
<feature type="compositionally biased region" description="Basic and acidic residues" evidence="1">
    <location>
        <begin position="26"/>
        <end position="38"/>
    </location>
</feature>
<dbReference type="AlphaFoldDB" id="A0A1F4NQJ4"/>
<feature type="region of interest" description="Disordered" evidence="1">
    <location>
        <begin position="26"/>
        <end position="106"/>
    </location>
</feature>
<keyword evidence="2" id="KW-1133">Transmembrane helix</keyword>
<feature type="compositionally biased region" description="Low complexity" evidence="1">
    <location>
        <begin position="44"/>
        <end position="64"/>
    </location>
</feature>
<protein>
    <submittedName>
        <fullName evidence="3">Uncharacterized protein</fullName>
    </submittedName>
</protein>
<proteinExistence type="predicted"/>
<accession>A0A1F4NQJ4</accession>
<reference evidence="3 4" key="1">
    <citation type="journal article" date="2016" name="Nat. Commun.">
        <title>Thousands of microbial genomes shed light on interconnected biogeochemical processes in an aquifer system.</title>
        <authorList>
            <person name="Anantharaman K."/>
            <person name="Brown C.T."/>
            <person name="Hug L.A."/>
            <person name="Sharon I."/>
            <person name="Castelle C.J."/>
            <person name="Probst A.J."/>
            <person name="Thomas B.C."/>
            <person name="Singh A."/>
            <person name="Wilkins M.J."/>
            <person name="Karaoz U."/>
            <person name="Brodie E.L."/>
            <person name="Williams K.H."/>
            <person name="Hubbard S.S."/>
            <person name="Banfield J.F."/>
        </authorList>
    </citation>
    <scope>NUCLEOTIDE SEQUENCE [LARGE SCALE GENOMIC DNA]</scope>
</reference>
<name>A0A1F4NQJ4_UNCK3</name>
<evidence type="ECO:0000256" key="2">
    <source>
        <dbReference type="SAM" id="Phobius"/>
    </source>
</evidence>
<evidence type="ECO:0000313" key="4">
    <source>
        <dbReference type="Proteomes" id="UP000178085"/>
    </source>
</evidence>
<organism evidence="3 4">
    <name type="scientific">candidate division Kazan bacterium RIFCSPLOWO2_01_FULL_45_19</name>
    <dbReference type="NCBI Taxonomy" id="1798538"/>
    <lineage>
        <taxon>Bacteria</taxon>
        <taxon>Bacteria division Kazan-3B-28</taxon>
    </lineage>
</organism>
<feature type="transmembrane region" description="Helical" evidence="2">
    <location>
        <begin position="6"/>
        <end position="23"/>
    </location>
</feature>
<feature type="compositionally biased region" description="Polar residues" evidence="1">
    <location>
        <begin position="65"/>
        <end position="106"/>
    </location>
</feature>
<comment type="caution">
    <text evidence="3">The sequence shown here is derived from an EMBL/GenBank/DDBJ whole genome shotgun (WGS) entry which is preliminary data.</text>
</comment>
<evidence type="ECO:0000313" key="3">
    <source>
        <dbReference type="EMBL" id="OGB73745.1"/>
    </source>
</evidence>
<keyword evidence="2" id="KW-0812">Transmembrane</keyword>